<feature type="domain" description="Replication initiation protein-like C-terminal" evidence="1">
    <location>
        <begin position="257"/>
        <end position="385"/>
    </location>
</feature>
<reference evidence="3" key="1">
    <citation type="journal article" date="2019" name="Int. J. Syst. Evol. Microbiol.">
        <title>The Global Catalogue of Microorganisms (GCM) 10K type strain sequencing project: providing services to taxonomists for standard genome sequencing and annotation.</title>
        <authorList>
            <consortium name="The Broad Institute Genomics Platform"/>
            <consortium name="The Broad Institute Genome Sequencing Center for Infectious Disease"/>
            <person name="Wu L."/>
            <person name="Ma J."/>
        </authorList>
    </citation>
    <scope>NUCLEOTIDE SEQUENCE [LARGE SCALE GENOMIC DNA]</scope>
    <source>
        <strain evidence="3">KCTC 23701</strain>
    </source>
</reference>
<dbReference type="EMBL" id="BMYO01000003">
    <property type="protein sequence ID" value="GHD60798.1"/>
    <property type="molecule type" value="Genomic_DNA"/>
</dbReference>
<dbReference type="InterPro" id="IPR003491">
    <property type="entry name" value="REP-like_C"/>
</dbReference>
<proteinExistence type="predicted"/>
<evidence type="ECO:0000313" key="3">
    <source>
        <dbReference type="Proteomes" id="UP000604737"/>
    </source>
</evidence>
<dbReference type="Proteomes" id="UP000604737">
    <property type="component" value="Unassembled WGS sequence"/>
</dbReference>
<keyword evidence="3" id="KW-1185">Reference proteome</keyword>
<accession>A0ABQ3GY46</accession>
<dbReference type="RefSeq" id="WP_189459499.1">
    <property type="nucleotide sequence ID" value="NZ_BMYO01000003.1"/>
</dbReference>
<organism evidence="2 3">
    <name type="scientific">Jeongeupia chitinilytica</name>
    <dbReference type="NCBI Taxonomy" id="1041641"/>
    <lineage>
        <taxon>Bacteria</taxon>
        <taxon>Pseudomonadati</taxon>
        <taxon>Pseudomonadota</taxon>
        <taxon>Betaproteobacteria</taxon>
        <taxon>Neisseriales</taxon>
        <taxon>Chitinibacteraceae</taxon>
        <taxon>Jeongeupia</taxon>
    </lineage>
</organism>
<name>A0ABQ3GY46_9NEIS</name>
<dbReference type="Pfam" id="PF02486">
    <property type="entry name" value="Rep_trans"/>
    <property type="match status" value="1"/>
</dbReference>
<gene>
    <name evidence="2" type="ORF">GCM10007350_14390</name>
</gene>
<evidence type="ECO:0000259" key="1">
    <source>
        <dbReference type="Pfam" id="PF02486"/>
    </source>
</evidence>
<comment type="caution">
    <text evidence="2">The sequence shown here is derived from an EMBL/GenBank/DDBJ whole genome shotgun (WGS) entry which is preliminary data.</text>
</comment>
<sequence length="488" mass="54650">MPRKIRAIQPAVSRADEAANRAEVTADSAKAVYVPTERGFRAGYVNYLAGEFVRQSKRRAAVAAGAADAQAGGAGTSPPNNMGEKVAPESEPEFITLVIDDRGNLLQVPKRHGHGDDAAFIDWINITIHKSTANQYLSAYRVFGSQSFVDDLTGLPGVRPTAITQEGDKVDDEVLVMALSMKLEQIFGFGVTSKTDHKLRNYYTSTYILGDDWGTVGIGGQEDTMLLMVSGTGLQAAKAGWEQRLYDFLSEQAVRPRITRCDLAYDDVEGKHYSVEQARDDHRNGFFMNGGRRPKYEGRGDWEYPDGTGRTVYIGTRASSRYARIYEKGMQLGHKWHPWLRVEVELKNDGCVIPFEVLLKAGAYLAGTYPALQWIADHKCERITGYRVQKEIDLNKSVEIVQHQFGCHIWMIWEMCGRDADKAMQLIMRTDKIPPRFKVADFNVSPEPMHAEYKQYMTWSELMSLNNPEITVPAFKAQSRISGNAAPF</sequence>
<protein>
    <recommendedName>
        <fullName evidence="1">Replication initiation protein-like C-terminal domain-containing protein</fullName>
    </recommendedName>
</protein>
<evidence type="ECO:0000313" key="2">
    <source>
        <dbReference type="EMBL" id="GHD60798.1"/>
    </source>
</evidence>